<keyword evidence="3" id="KW-1185">Reference proteome</keyword>
<proteinExistence type="predicted"/>
<evidence type="ECO:0000256" key="1">
    <source>
        <dbReference type="SAM" id="Phobius"/>
    </source>
</evidence>
<dbReference type="RefSeq" id="WP_089975349.1">
    <property type="nucleotide sequence ID" value="NZ_CP084916.1"/>
</dbReference>
<keyword evidence="1" id="KW-0812">Transmembrane</keyword>
<sequence length="249" mass="28341">MIHPEKLAQAITLKKGKVVLYFLIIAFIATIPTWIQSNQIINDFSRDGQIIAESIPPFEIENDQIVTTEPVKSYIYQTNSIIFTFDPNGERTIEDVEQDLVANLLGIAFLEDSLYFVLPDYPIQLPYTQLNGLTSETFIDLILNVQAFGINLPLITFILVWVSTLFITFLYTLLYTLFANILSILTGRKLNFGDNWKIVLVASTLPTLFMALLNSVNLIPAFQLEIKTLVTLFIYYLAIRVLPKTKRLP</sequence>
<dbReference type="InterPro" id="IPR009574">
    <property type="entry name" value="DUF1189"/>
</dbReference>
<keyword evidence="1" id="KW-1133">Transmembrane helix</keyword>
<reference evidence="3" key="1">
    <citation type="submission" date="2016-10" db="EMBL/GenBank/DDBJ databases">
        <authorList>
            <person name="Varghese N."/>
            <person name="Submissions S."/>
        </authorList>
    </citation>
    <scope>NUCLEOTIDE SEQUENCE [LARGE SCALE GENOMIC DNA]</scope>
    <source>
        <strain evidence="3">MPL-11</strain>
    </source>
</reference>
<dbReference type="OrthoDB" id="2134424at2"/>
<feature type="transmembrane region" description="Helical" evidence="1">
    <location>
        <begin position="198"/>
        <end position="220"/>
    </location>
</feature>
<evidence type="ECO:0000313" key="3">
    <source>
        <dbReference type="Proteomes" id="UP000199481"/>
    </source>
</evidence>
<dbReference type="Proteomes" id="UP000199481">
    <property type="component" value="Unassembled WGS sequence"/>
</dbReference>
<dbReference type="AlphaFoldDB" id="A0A1H0Y9D0"/>
<evidence type="ECO:0008006" key="4">
    <source>
        <dbReference type="Google" id="ProtNLM"/>
    </source>
</evidence>
<feature type="transmembrane region" description="Helical" evidence="1">
    <location>
        <begin position="226"/>
        <end position="243"/>
    </location>
</feature>
<keyword evidence="1" id="KW-0472">Membrane</keyword>
<gene>
    <name evidence="2" type="ORF">SAMN04487752_0788</name>
</gene>
<dbReference type="EMBL" id="FNJW01000008">
    <property type="protein sequence ID" value="SDQ11681.1"/>
    <property type="molecule type" value="Genomic_DNA"/>
</dbReference>
<feature type="transmembrane region" description="Helical" evidence="1">
    <location>
        <begin position="18"/>
        <end position="35"/>
    </location>
</feature>
<accession>A0A1H0Y9D0</accession>
<evidence type="ECO:0000313" key="2">
    <source>
        <dbReference type="EMBL" id="SDQ11681.1"/>
    </source>
</evidence>
<dbReference type="Pfam" id="PF06691">
    <property type="entry name" value="DUF1189"/>
    <property type="match status" value="1"/>
</dbReference>
<protein>
    <recommendedName>
        <fullName evidence="4">Maltodextrin utilization protein YvdJ</fullName>
    </recommendedName>
</protein>
<organism evidence="2 3">
    <name type="scientific">Carnobacterium viridans</name>
    <dbReference type="NCBI Taxonomy" id="174587"/>
    <lineage>
        <taxon>Bacteria</taxon>
        <taxon>Bacillati</taxon>
        <taxon>Bacillota</taxon>
        <taxon>Bacilli</taxon>
        <taxon>Lactobacillales</taxon>
        <taxon>Carnobacteriaceae</taxon>
        <taxon>Carnobacterium</taxon>
    </lineage>
</organism>
<name>A0A1H0Y9D0_9LACT</name>
<feature type="transmembrane region" description="Helical" evidence="1">
    <location>
        <begin position="154"/>
        <end position="178"/>
    </location>
</feature>